<keyword evidence="2" id="KW-0805">Transcription regulation</keyword>
<dbReference type="InterPro" id="IPR011990">
    <property type="entry name" value="TPR-like_helical_dom_sf"/>
</dbReference>
<dbReference type="Gene3D" id="1.10.10.10">
    <property type="entry name" value="Winged helix-like DNA-binding domain superfamily/Winged helix DNA-binding domain"/>
    <property type="match status" value="1"/>
</dbReference>
<dbReference type="PANTHER" id="PTHR35807:SF1">
    <property type="entry name" value="TRANSCRIPTIONAL REGULATOR REDD"/>
    <property type="match status" value="1"/>
</dbReference>
<dbReference type="RefSeq" id="WP_344005679.1">
    <property type="nucleotide sequence ID" value="NZ_BAAAMY010000004.1"/>
</dbReference>
<dbReference type="Pfam" id="PF00486">
    <property type="entry name" value="Trans_reg_C"/>
    <property type="match status" value="1"/>
</dbReference>
<keyword evidence="8" id="KW-1185">Reference proteome</keyword>
<dbReference type="InterPro" id="IPR005158">
    <property type="entry name" value="BTAD"/>
</dbReference>
<evidence type="ECO:0000256" key="1">
    <source>
        <dbReference type="ARBA" id="ARBA00005820"/>
    </source>
</evidence>
<proteinExistence type="inferred from homology"/>
<dbReference type="PANTHER" id="PTHR35807">
    <property type="entry name" value="TRANSCRIPTIONAL REGULATOR REDD-RELATED"/>
    <property type="match status" value="1"/>
</dbReference>
<dbReference type="InterPro" id="IPR051677">
    <property type="entry name" value="AfsR-DnrI-RedD_regulator"/>
</dbReference>
<comment type="caution">
    <text evidence="7">The sequence shown here is derived from an EMBL/GenBank/DDBJ whole genome shotgun (WGS) entry which is preliminary data.</text>
</comment>
<organism evidence="7 8">
    <name type="scientific">Nocardioides lentus</name>
    <dbReference type="NCBI Taxonomy" id="338077"/>
    <lineage>
        <taxon>Bacteria</taxon>
        <taxon>Bacillati</taxon>
        <taxon>Actinomycetota</taxon>
        <taxon>Actinomycetes</taxon>
        <taxon>Propionibacteriales</taxon>
        <taxon>Nocardioidaceae</taxon>
        <taxon>Nocardioides</taxon>
    </lineage>
</organism>
<comment type="similarity">
    <text evidence="1">Belongs to the AfsR/DnrI/RedD regulatory family.</text>
</comment>
<evidence type="ECO:0000256" key="5">
    <source>
        <dbReference type="PROSITE-ProRule" id="PRU01091"/>
    </source>
</evidence>
<evidence type="ECO:0000313" key="8">
    <source>
        <dbReference type="Proteomes" id="UP001501612"/>
    </source>
</evidence>
<dbReference type="InterPro" id="IPR001867">
    <property type="entry name" value="OmpR/PhoB-type_DNA-bd"/>
</dbReference>
<feature type="domain" description="OmpR/PhoB-type" evidence="6">
    <location>
        <begin position="1"/>
        <end position="96"/>
    </location>
</feature>
<keyword evidence="3 5" id="KW-0238">DNA-binding</keyword>
<reference evidence="8" key="1">
    <citation type="journal article" date="2019" name="Int. J. Syst. Evol. Microbiol.">
        <title>The Global Catalogue of Microorganisms (GCM) 10K type strain sequencing project: providing services to taxonomists for standard genome sequencing and annotation.</title>
        <authorList>
            <consortium name="The Broad Institute Genomics Platform"/>
            <consortium name="The Broad Institute Genome Sequencing Center for Infectious Disease"/>
            <person name="Wu L."/>
            <person name="Ma J."/>
        </authorList>
    </citation>
    <scope>NUCLEOTIDE SEQUENCE [LARGE SCALE GENOMIC DNA]</scope>
    <source>
        <strain evidence="8">JCM 14046</strain>
    </source>
</reference>
<accession>A0ABP5AK10</accession>
<sequence length="298" mass="32862">MTVLNIFGRTRVETASGTVTPWSGTKQRQLLEVLAWHHPSPVSKDRLADALWEGRPPVTALRTLESHVCVVRREMVAVGLPRDLLVTEHDAYRLSERLVVDVDTARRLMGPPRTEDVVARMTKVLAITSEPLLASSPYAPWARAAADELAHRLTESCAAAAESALERDRHHEAARLAERALACTPLSERACRALLRAHAAGGDRGRALQVYADFRERIRDELGVEPGPETAGVYLDVLSRTGSGVATETERRLLRRLLQQSTEDLLGPGARIRAGFLAPHRAEPTRPVRHSRTAHHVA</sequence>
<evidence type="ECO:0000313" key="7">
    <source>
        <dbReference type="EMBL" id="GAA1914399.1"/>
    </source>
</evidence>
<dbReference type="InterPro" id="IPR016032">
    <property type="entry name" value="Sig_transdc_resp-reg_C-effctor"/>
</dbReference>
<dbReference type="SMART" id="SM00862">
    <property type="entry name" value="Trans_reg_C"/>
    <property type="match status" value="1"/>
</dbReference>
<evidence type="ECO:0000259" key="6">
    <source>
        <dbReference type="PROSITE" id="PS51755"/>
    </source>
</evidence>
<dbReference type="SUPFAM" id="SSF48452">
    <property type="entry name" value="TPR-like"/>
    <property type="match status" value="1"/>
</dbReference>
<dbReference type="Proteomes" id="UP001501612">
    <property type="component" value="Unassembled WGS sequence"/>
</dbReference>
<dbReference type="InterPro" id="IPR036388">
    <property type="entry name" value="WH-like_DNA-bd_sf"/>
</dbReference>
<evidence type="ECO:0000256" key="2">
    <source>
        <dbReference type="ARBA" id="ARBA00023015"/>
    </source>
</evidence>
<name>A0ABP5AK10_9ACTN</name>
<feature type="DNA-binding region" description="OmpR/PhoB-type" evidence="5">
    <location>
        <begin position="1"/>
        <end position="96"/>
    </location>
</feature>
<protein>
    <recommendedName>
        <fullName evidence="6">OmpR/PhoB-type domain-containing protein</fullName>
    </recommendedName>
</protein>
<dbReference type="SUPFAM" id="SSF46894">
    <property type="entry name" value="C-terminal effector domain of the bipartite response regulators"/>
    <property type="match status" value="1"/>
</dbReference>
<dbReference type="EMBL" id="BAAAMY010000004">
    <property type="protein sequence ID" value="GAA1914399.1"/>
    <property type="molecule type" value="Genomic_DNA"/>
</dbReference>
<dbReference type="Gene3D" id="1.25.40.10">
    <property type="entry name" value="Tetratricopeptide repeat domain"/>
    <property type="match status" value="1"/>
</dbReference>
<dbReference type="PROSITE" id="PS51755">
    <property type="entry name" value="OMPR_PHOB"/>
    <property type="match status" value="1"/>
</dbReference>
<dbReference type="SMART" id="SM01043">
    <property type="entry name" value="BTAD"/>
    <property type="match status" value="1"/>
</dbReference>
<gene>
    <name evidence="7" type="ORF">GCM10009737_14680</name>
</gene>
<keyword evidence="4" id="KW-0804">Transcription</keyword>
<dbReference type="Pfam" id="PF03704">
    <property type="entry name" value="BTAD"/>
    <property type="match status" value="1"/>
</dbReference>
<evidence type="ECO:0000256" key="3">
    <source>
        <dbReference type="ARBA" id="ARBA00023125"/>
    </source>
</evidence>
<evidence type="ECO:0000256" key="4">
    <source>
        <dbReference type="ARBA" id="ARBA00023163"/>
    </source>
</evidence>